<dbReference type="EMBL" id="JARHTQ010000036">
    <property type="protein sequence ID" value="MDF2260582.1"/>
    <property type="molecule type" value="Genomic_DNA"/>
</dbReference>
<comment type="caution">
    <text evidence="1">The sequence shown here is derived from an EMBL/GenBank/DDBJ whole genome shotgun (WGS) entry which is preliminary data.</text>
</comment>
<sequence length="52" mass="5416">MADPFHGGEQLVRNAFSLVAFGGQIEGAGRFGEDVGAVLDDTEVSHFPPVGN</sequence>
<proteinExistence type="predicted"/>
<dbReference type="RefSeq" id="WP_275821316.1">
    <property type="nucleotide sequence ID" value="NZ_BAAANM010000034.1"/>
</dbReference>
<accession>A0ABT5ZAC5</accession>
<keyword evidence="2" id="KW-1185">Reference proteome</keyword>
<dbReference type="Proteomes" id="UP001220022">
    <property type="component" value="Unassembled WGS sequence"/>
</dbReference>
<evidence type="ECO:0000313" key="1">
    <source>
        <dbReference type="EMBL" id="MDF2260582.1"/>
    </source>
</evidence>
<reference evidence="1 2" key="1">
    <citation type="submission" date="2023-03" db="EMBL/GenBank/DDBJ databases">
        <title>Draft genome sequence of type strain Streptomyces ferralitis JCM 14344.</title>
        <authorList>
            <person name="Klaysubun C."/>
            <person name="Duangmal K."/>
        </authorList>
    </citation>
    <scope>NUCLEOTIDE SEQUENCE [LARGE SCALE GENOMIC DNA]</scope>
    <source>
        <strain evidence="1 2">JCM 14344</strain>
    </source>
</reference>
<name>A0ABT5ZAC5_9ACTN</name>
<evidence type="ECO:0000313" key="2">
    <source>
        <dbReference type="Proteomes" id="UP001220022"/>
    </source>
</evidence>
<gene>
    <name evidence="1" type="ORF">P2L57_34205</name>
</gene>
<protein>
    <submittedName>
        <fullName evidence="1">Uncharacterized protein</fullName>
    </submittedName>
</protein>
<organism evidence="1 2">
    <name type="scientific">Streptantibioticus ferralitis</name>
    <dbReference type="NCBI Taxonomy" id="236510"/>
    <lineage>
        <taxon>Bacteria</taxon>
        <taxon>Bacillati</taxon>
        <taxon>Actinomycetota</taxon>
        <taxon>Actinomycetes</taxon>
        <taxon>Kitasatosporales</taxon>
        <taxon>Streptomycetaceae</taxon>
        <taxon>Streptantibioticus</taxon>
    </lineage>
</organism>